<keyword evidence="2 6" id="KW-0808">Transferase</keyword>
<dbReference type="eggNOG" id="COG0110">
    <property type="taxonomic scope" value="Bacteria"/>
</dbReference>
<dbReference type="InterPro" id="IPR018357">
    <property type="entry name" value="Hexapep_transf_CS"/>
</dbReference>
<feature type="transmembrane region" description="Helical" evidence="5">
    <location>
        <begin position="6"/>
        <end position="29"/>
    </location>
</feature>
<comment type="caution">
    <text evidence="6">The sequence shown here is derived from an EMBL/GenBank/DDBJ whole genome shotgun (WGS) entry which is preliminary data.</text>
</comment>
<dbReference type="Proteomes" id="UP000004394">
    <property type="component" value="Unassembled WGS sequence"/>
</dbReference>
<dbReference type="RefSeq" id="WP_006950361.1">
    <property type="nucleotide sequence ID" value="NZ_BAJI01000015.1"/>
</dbReference>
<dbReference type="GO" id="GO:0005829">
    <property type="term" value="C:cytosol"/>
    <property type="evidence" value="ECO:0007669"/>
    <property type="project" value="TreeGrafter"/>
</dbReference>
<evidence type="ECO:0000256" key="2">
    <source>
        <dbReference type="ARBA" id="ARBA00022679"/>
    </source>
</evidence>
<dbReference type="PANTHER" id="PTHR23416">
    <property type="entry name" value="SIALIC ACID SYNTHASE-RELATED"/>
    <property type="match status" value="1"/>
</dbReference>
<organism evidence="6 7">
    <name type="scientific">Hoylesella marshii DSM 16973 = JCM 13450</name>
    <dbReference type="NCBI Taxonomy" id="862515"/>
    <lineage>
        <taxon>Bacteria</taxon>
        <taxon>Pseudomonadati</taxon>
        <taxon>Bacteroidota</taxon>
        <taxon>Bacteroidia</taxon>
        <taxon>Bacteroidales</taxon>
        <taxon>Prevotellaceae</taxon>
        <taxon>Hoylesella</taxon>
    </lineage>
</organism>
<evidence type="ECO:0000256" key="5">
    <source>
        <dbReference type="SAM" id="Phobius"/>
    </source>
</evidence>
<name>E0NV05_9BACT</name>
<gene>
    <name evidence="6" type="primary">maa</name>
    <name evidence="6" type="ORF">HMPREF0658_2010</name>
</gene>
<dbReference type="InterPro" id="IPR051159">
    <property type="entry name" value="Hexapeptide_acetyltransf"/>
</dbReference>
<dbReference type="CDD" id="cd04647">
    <property type="entry name" value="LbH_MAT_like"/>
    <property type="match status" value="1"/>
</dbReference>
<keyword evidence="3" id="KW-0677">Repeat</keyword>
<dbReference type="STRING" id="862515.HMPREF0658_2010"/>
<evidence type="ECO:0000256" key="3">
    <source>
        <dbReference type="ARBA" id="ARBA00022737"/>
    </source>
</evidence>
<keyword evidence="5" id="KW-0812">Transmembrane</keyword>
<keyword evidence="7" id="KW-1185">Reference proteome</keyword>
<dbReference type="EMBL" id="AEEI01000056">
    <property type="protein sequence ID" value="EFM01003.1"/>
    <property type="molecule type" value="Genomic_DNA"/>
</dbReference>
<sequence>MTFSEITLLLLALWVLWDKLLFCLLAIPIRIYQLRKRRQTHEAESASTNVPPFVAVSSVSTFKYKVWRATVDFIRMADIRLGHLPCMWLRAAIYRHIFLVRLAPKALIHYGSEMREHTRLVIGARSIIGDHALLDARNGIEIGEDVNISSHVQIYTEQHDHEDAEFRCRSNNGFRVIIERRVWIGPGAIILPKVHIGEGAVVAAGAVVTKDVPPFTIVAGIPAVPIKVRNQQLTYRLDDHPWFY</sequence>
<dbReference type="PROSITE" id="PS00101">
    <property type="entry name" value="HEXAPEP_TRANSFERASES"/>
    <property type="match status" value="1"/>
</dbReference>
<dbReference type="OrthoDB" id="9812571at2"/>
<dbReference type="HOGENOM" id="CLU_051638_7_2_10"/>
<keyword evidence="5" id="KW-1133">Transmembrane helix</keyword>
<dbReference type="GO" id="GO:0008374">
    <property type="term" value="F:O-acyltransferase activity"/>
    <property type="evidence" value="ECO:0007669"/>
    <property type="project" value="TreeGrafter"/>
</dbReference>
<dbReference type="SUPFAM" id="SSF51161">
    <property type="entry name" value="Trimeric LpxA-like enzymes"/>
    <property type="match status" value="1"/>
</dbReference>
<keyword evidence="4" id="KW-0012">Acyltransferase</keyword>
<dbReference type="Pfam" id="PF00132">
    <property type="entry name" value="Hexapep"/>
    <property type="match status" value="1"/>
</dbReference>
<evidence type="ECO:0000256" key="1">
    <source>
        <dbReference type="ARBA" id="ARBA00007274"/>
    </source>
</evidence>
<evidence type="ECO:0000256" key="4">
    <source>
        <dbReference type="ARBA" id="ARBA00023315"/>
    </source>
</evidence>
<dbReference type="Gene3D" id="2.160.10.10">
    <property type="entry name" value="Hexapeptide repeat proteins"/>
    <property type="match status" value="1"/>
</dbReference>
<accession>E0NV05</accession>
<dbReference type="AlphaFoldDB" id="E0NV05"/>
<protein>
    <submittedName>
        <fullName evidence="6">Bacterial transferase hexapeptide repeat protein</fullName>
    </submittedName>
</protein>
<keyword evidence="5" id="KW-0472">Membrane</keyword>
<dbReference type="InterPro" id="IPR001451">
    <property type="entry name" value="Hexapep"/>
</dbReference>
<evidence type="ECO:0000313" key="6">
    <source>
        <dbReference type="EMBL" id="EFM01003.1"/>
    </source>
</evidence>
<dbReference type="InterPro" id="IPR011004">
    <property type="entry name" value="Trimer_LpxA-like_sf"/>
</dbReference>
<dbReference type="PANTHER" id="PTHR23416:SF23">
    <property type="entry name" value="ACETYLTRANSFERASE C18B11.09C-RELATED"/>
    <property type="match status" value="1"/>
</dbReference>
<comment type="similarity">
    <text evidence="1">Belongs to the transferase hexapeptide repeat family.</text>
</comment>
<evidence type="ECO:0000313" key="7">
    <source>
        <dbReference type="Proteomes" id="UP000004394"/>
    </source>
</evidence>
<proteinExistence type="inferred from homology"/>
<reference evidence="6" key="1">
    <citation type="submission" date="2010-07" db="EMBL/GenBank/DDBJ databases">
        <authorList>
            <person name="Muzny D."/>
            <person name="Qin X."/>
            <person name="Deng J."/>
            <person name="Jiang H."/>
            <person name="Liu Y."/>
            <person name="Qu J."/>
            <person name="Song X.-Z."/>
            <person name="Zhang L."/>
            <person name="Thornton R."/>
            <person name="Coyle M."/>
            <person name="Francisco L."/>
            <person name="Jackson L."/>
            <person name="Javaid M."/>
            <person name="Korchina V."/>
            <person name="Kovar C."/>
            <person name="Mata R."/>
            <person name="Mathew T."/>
            <person name="Ngo R."/>
            <person name="Nguyen L."/>
            <person name="Nguyen N."/>
            <person name="Okwuonu G."/>
            <person name="Ongeri F."/>
            <person name="Pham C."/>
            <person name="Simmons D."/>
            <person name="Wilczek-Boney K."/>
            <person name="Hale W."/>
            <person name="Jakkamsetti A."/>
            <person name="Pham P."/>
            <person name="Ruth R."/>
            <person name="San Lucas F."/>
            <person name="Warren J."/>
            <person name="Zhang J."/>
            <person name="Zhao Z."/>
            <person name="Zhou C."/>
            <person name="Zhu D."/>
            <person name="Lee S."/>
            <person name="Bess C."/>
            <person name="Blankenburg K."/>
            <person name="Forbes L."/>
            <person name="Fu Q."/>
            <person name="Gubbala S."/>
            <person name="Hirani K."/>
            <person name="Jayaseelan J.C."/>
            <person name="Lara F."/>
            <person name="Munidasa M."/>
            <person name="Palculict T."/>
            <person name="Patil S."/>
            <person name="Pu L.-L."/>
            <person name="Saada N."/>
            <person name="Tang L."/>
            <person name="Weissenberger G."/>
            <person name="Zhu Y."/>
            <person name="Hemphill L."/>
            <person name="Shang Y."/>
            <person name="Youmans B."/>
            <person name="Ayvaz T."/>
            <person name="Ross M."/>
            <person name="Santibanez J."/>
            <person name="Aqrawi P."/>
            <person name="Gross S."/>
            <person name="Joshi V."/>
            <person name="Fowler G."/>
            <person name="Nazareth L."/>
            <person name="Reid J."/>
            <person name="Worley K."/>
            <person name="Petrosino J."/>
            <person name="Highlander S."/>
            <person name="Gibbs R."/>
        </authorList>
    </citation>
    <scope>NUCLEOTIDE SEQUENCE [LARGE SCALE GENOMIC DNA]</scope>
    <source>
        <strain evidence="6">DSM 16973</strain>
    </source>
</reference>